<comment type="caution">
    <text evidence="2">The sequence shown here is derived from an EMBL/GenBank/DDBJ whole genome shotgun (WGS) entry which is preliminary data.</text>
</comment>
<proteinExistence type="predicted"/>
<gene>
    <name evidence="2" type="ORF">CRG98_030054</name>
</gene>
<feature type="compositionally biased region" description="Low complexity" evidence="1">
    <location>
        <begin position="55"/>
        <end position="66"/>
    </location>
</feature>
<accession>A0A2I0IZY7</accession>
<organism evidence="2 3">
    <name type="scientific">Punica granatum</name>
    <name type="common">Pomegranate</name>
    <dbReference type="NCBI Taxonomy" id="22663"/>
    <lineage>
        <taxon>Eukaryota</taxon>
        <taxon>Viridiplantae</taxon>
        <taxon>Streptophyta</taxon>
        <taxon>Embryophyta</taxon>
        <taxon>Tracheophyta</taxon>
        <taxon>Spermatophyta</taxon>
        <taxon>Magnoliopsida</taxon>
        <taxon>eudicotyledons</taxon>
        <taxon>Gunneridae</taxon>
        <taxon>Pentapetalae</taxon>
        <taxon>rosids</taxon>
        <taxon>malvids</taxon>
        <taxon>Myrtales</taxon>
        <taxon>Lythraceae</taxon>
        <taxon>Punica</taxon>
    </lineage>
</organism>
<evidence type="ECO:0000313" key="2">
    <source>
        <dbReference type="EMBL" id="PKI49561.1"/>
    </source>
</evidence>
<dbReference type="EMBL" id="PGOL01002233">
    <property type="protein sequence ID" value="PKI49561.1"/>
    <property type="molecule type" value="Genomic_DNA"/>
</dbReference>
<evidence type="ECO:0000256" key="1">
    <source>
        <dbReference type="SAM" id="MobiDB-lite"/>
    </source>
</evidence>
<protein>
    <submittedName>
        <fullName evidence="2">Uncharacterized protein</fullName>
    </submittedName>
</protein>
<evidence type="ECO:0000313" key="3">
    <source>
        <dbReference type="Proteomes" id="UP000233551"/>
    </source>
</evidence>
<keyword evidence="3" id="KW-1185">Reference proteome</keyword>
<sequence length="103" mass="10765">MAFVHREDHQIQSERGTENLKPEREIPIPGPPPGPHVTISSRDPPPDIEEQPHSHVGNVLGVNAAGVGHGDPAAAALSEEGTSGLGVGEDELVEGEGRFPGLE</sequence>
<reference evidence="2 3" key="1">
    <citation type="submission" date="2017-11" db="EMBL/GenBank/DDBJ databases">
        <title>De-novo sequencing of pomegranate (Punica granatum L.) genome.</title>
        <authorList>
            <person name="Akparov Z."/>
            <person name="Amiraslanov A."/>
            <person name="Hajiyeva S."/>
            <person name="Abbasov M."/>
            <person name="Kaur K."/>
            <person name="Hamwieh A."/>
            <person name="Solovyev V."/>
            <person name="Salamov A."/>
            <person name="Braich B."/>
            <person name="Kosarev P."/>
            <person name="Mahmoud A."/>
            <person name="Hajiyev E."/>
            <person name="Babayeva S."/>
            <person name="Izzatullayeva V."/>
            <person name="Mammadov A."/>
            <person name="Mammadov A."/>
            <person name="Sharifova S."/>
            <person name="Ojaghi J."/>
            <person name="Eynullazada K."/>
            <person name="Bayramov B."/>
            <person name="Abdulazimova A."/>
            <person name="Shahmuradov I."/>
        </authorList>
    </citation>
    <scope>NUCLEOTIDE SEQUENCE [LARGE SCALE GENOMIC DNA]</scope>
    <source>
        <strain evidence="3">cv. AG2017</strain>
        <tissue evidence="2">Leaf</tissue>
    </source>
</reference>
<name>A0A2I0IZY7_PUNGR</name>
<feature type="region of interest" description="Disordered" evidence="1">
    <location>
        <begin position="1"/>
        <end position="103"/>
    </location>
</feature>
<feature type="compositionally biased region" description="Basic and acidic residues" evidence="1">
    <location>
        <begin position="1"/>
        <end position="26"/>
    </location>
</feature>
<dbReference type="AlphaFoldDB" id="A0A2I0IZY7"/>
<dbReference type="Proteomes" id="UP000233551">
    <property type="component" value="Unassembled WGS sequence"/>
</dbReference>